<proteinExistence type="predicted"/>
<name>A0AAV9SNG5_9TELE</name>
<organism evidence="1 2">
    <name type="scientific">Crenichthys baileyi</name>
    <name type="common">White River springfish</name>
    <dbReference type="NCBI Taxonomy" id="28760"/>
    <lineage>
        <taxon>Eukaryota</taxon>
        <taxon>Metazoa</taxon>
        <taxon>Chordata</taxon>
        <taxon>Craniata</taxon>
        <taxon>Vertebrata</taxon>
        <taxon>Euteleostomi</taxon>
        <taxon>Actinopterygii</taxon>
        <taxon>Neopterygii</taxon>
        <taxon>Teleostei</taxon>
        <taxon>Neoteleostei</taxon>
        <taxon>Acanthomorphata</taxon>
        <taxon>Ovalentaria</taxon>
        <taxon>Atherinomorphae</taxon>
        <taxon>Cyprinodontiformes</taxon>
        <taxon>Goodeidae</taxon>
        <taxon>Crenichthys</taxon>
    </lineage>
</organism>
<gene>
    <name evidence="1" type="ORF">CRENBAI_021024</name>
</gene>
<evidence type="ECO:0000313" key="2">
    <source>
        <dbReference type="Proteomes" id="UP001311232"/>
    </source>
</evidence>
<evidence type="ECO:0000313" key="1">
    <source>
        <dbReference type="EMBL" id="KAK5623017.1"/>
    </source>
</evidence>
<dbReference type="AlphaFoldDB" id="A0AAV9SNG5"/>
<sequence length="155" mass="18058">MLQERQDFKFFLELFHHIVPHVDLLYAELQEKNINSSKILSIPLVSKAVTLCQQRRRVLNSEYHQGVAEEACNTILVHTWERFSFTDHLVCATVLQGDRFEKHHRSFPEDALQNTLKAYPMVNGSKLKTDLGLIYSKDEFRACCGAVDLFQLFMR</sequence>
<accession>A0AAV9SNG5</accession>
<protein>
    <submittedName>
        <fullName evidence="1">Uncharacterized protein</fullName>
    </submittedName>
</protein>
<keyword evidence="2" id="KW-1185">Reference proteome</keyword>
<dbReference type="EMBL" id="JAHHUM010000057">
    <property type="protein sequence ID" value="KAK5623017.1"/>
    <property type="molecule type" value="Genomic_DNA"/>
</dbReference>
<reference evidence="1 2" key="1">
    <citation type="submission" date="2021-06" db="EMBL/GenBank/DDBJ databases">
        <authorList>
            <person name="Palmer J.M."/>
        </authorList>
    </citation>
    <scope>NUCLEOTIDE SEQUENCE [LARGE SCALE GENOMIC DNA]</scope>
    <source>
        <strain evidence="1 2">MEX-2019</strain>
        <tissue evidence="1">Muscle</tissue>
    </source>
</reference>
<dbReference type="Proteomes" id="UP001311232">
    <property type="component" value="Unassembled WGS sequence"/>
</dbReference>
<comment type="caution">
    <text evidence="1">The sequence shown here is derived from an EMBL/GenBank/DDBJ whole genome shotgun (WGS) entry which is preliminary data.</text>
</comment>